<evidence type="ECO:0000256" key="1">
    <source>
        <dbReference type="SAM" id="MobiDB-lite"/>
    </source>
</evidence>
<evidence type="ECO:0000313" key="3">
    <source>
        <dbReference type="Proteomes" id="UP000504638"/>
    </source>
</evidence>
<proteinExistence type="predicted"/>
<sequence>MPYPLHDHEIVPRVFLRSGIKARQRPWEGRRLIAPSSFDVFVGVKKAVRAVRNEDTTLLRRHTKERDRHEDPVPTERHLHNPQSTVHNPQSTMALRCIGAKHQETAVVREQRHAKSGKQTRAESRPICRNPFGLAHWRVRRLWRRHSAVQFESGPVTREEGTGGK</sequence>
<keyword evidence="3" id="KW-1185">Reference proteome</keyword>
<dbReference type="GeneID" id="54415615"/>
<feature type="region of interest" description="Disordered" evidence="1">
    <location>
        <begin position="63"/>
        <end position="88"/>
    </location>
</feature>
<feature type="compositionally biased region" description="Basic and acidic residues" evidence="1">
    <location>
        <begin position="63"/>
        <end position="79"/>
    </location>
</feature>
<reference evidence="4" key="2">
    <citation type="submission" date="2020-04" db="EMBL/GenBank/DDBJ databases">
        <authorList>
            <consortium name="NCBI Genome Project"/>
        </authorList>
    </citation>
    <scope>NUCLEOTIDE SEQUENCE</scope>
    <source>
        <strain evidence="4">CBS 781.70</strain>
    </source>
</reference>
<evidence type="ECO:0000313" key="2">
    <source>
        <dbReference type="EMBL" id="KAF1813883.1"/>
    </source>
</evidence>
<protein>
    <submittedName>
        <fullName evidence="2 4">Uncharacterized protein</fullName>
    </submittedName>
</protein>
<dbReference type="Proteomes" id="UP000504638">
    <property type="component" value="Unplaced"/>
</dbReference>
<reference evidence="4" key="3">
    <citation type="submission" date="2025-04" db="UniProtKB">
        <authorList>
            <consortium name="RefSeq"/>
        </authorList>
    </citation>
    <scope>IDENTIFICATION</scope>
    <source>
        <strain evidence="4">CBS 781.70</strain>
    </source>
</reference>
<dbReference type="RefSeq" id="XP_033535514.1">
    <property type="nucleotide sequence ID" value="XM_033675045.1"/>
</dbReference>
<reference evidence="2 4" key="1">
    <citation type="submission" date="2020-01" db="EMBL/GenBank/DDBJ databases">
        <authorList>
            <consortium name="DOE Joint Genome Institute"/>
            <person name="Haridas S."/>
            <person name="Albert R."/>
            <person name="Binder M."/>
            <person name="Bloem J."/>
            <person name="Labutti K."/>
            <person name="Salamov A."/>
            <person name="Andreopoulos B."/>
            <person name="Baker S.E."/>
            <person name="Barry K."/>
            <person name="Bills G."/>
            <person name="Bluhm B.H."/>
            <person name="Cannon C."/>
            <person name="Castanera R."/>
            <person name="Culley D.E."/>
            <person name="Daum C."/>
            <person name="Ezra D."/>
            <person name="Gonzalez J.B."/>
            <person name="Henrissat B."/>
            <person name="Kuo A."/>
            <person name="Liang C."/>
            <person name="Lipzen A."/>
            <person name="Lutzoni F."/>
            <person name="Magnuson J."/>
            <person name="Mondo S."/>
            <person name="Nolan M."/>
            <person name="Ohm R."/>
            <person name="Pangilinan J."/>
            <person name="Park H.-J."/>
            <person name="Ramirez L."/>
            <person name="Alfaro M."/>
            <person name="Sun H."/>
            <person name="Tritt A."/>
            <person name="Yoshinaga Y."/>
            <person name="Zwiers L.-H."/>
            <person name="Turgeon B.G."/>
            <person name="Goodwin S.B."/>
            <person name="Spatafora J.W."/>
            <person name="Crous P.W."/>
            <person name="Grigoriev I.V."/>
        </authorList>
    </citation>
    <scope>NUCLEOTIDE SEQUENCE</scope>
    <source>
        <strain evidence="2 4">CBS 781.70</strain>
    </source>
</reference>
<accession>A0A6G1G758</accession>
<dbReference type="EMBL" id="ML975154">
    <property type="protein sequence ID" value="KAF1813883.1"/>
    <property type="molecule type" value="Genomic_DNA"/>
</dbReference>
<dbReference type="AlphaFoldDB" id="A0A6G1G758"/>
<organism evidence="2">
    <name type="scientific">Eremomyces bilateralis CBS 781.70</name>
    <dbReference type="NCBI Taxonomy" id="1392243"/>
    <lineage>
        <taxon>Eukaryota</taxon>
        <taxon>Fungi</taxon>
        <taxon>Dikarya</taxon>
        <taxon>Ascomycota</taxon>
        <taxon>Pezizomycotina</taxon>
        <taxon>Dothideomycetes</taxon>
        <taxon>Dothideomycetes incertae sedis</taxon>
        <taxon>Eremomycetales</taxon>
        <taxon>Eremomycetaceae</taxon>
        <taxon>Eremomyces</taxon>
    </lineage>
</organism>
<gene>
    <name evidence="2 4" type="ORF">P152DRAFT_296163</name>
</gene>
<evidence type="ECO:0000313" key="4">
    <source>
        <dbReference type="RefSeq" id="XP_033535514.1"/>
    </source>
</evidence>
<name>A0A6G1G758_9PEZI</name>